<organism evidence="1">
    <name type="scientific">Octopus bimaculoides</name>
    <name type="common">California two-spotted octopus</name>
    <dbReference type="NCBI Taxonomy" id="37653"/>
    <lineage>
        <taxon>Eukaryota</taxon>
        <taxon>Metazoa</taxon>
        <taxon>Spiralia</taxon>
        <taxon>Lophotrochozoa</taxon>
        <taxon>Mollusca</taxon>
        <taxon>Cephalopoda</taxon>
        <taxon>Coleoidea</taxon>
        <taxon>Octopodiformes</taxon>
        <taxon>Octopoda</taxon>
        <taxon>Incirrata</taxon>
        <taxon>Octopodidae</taxon>
        <taxon>Octopus</taxon>
    </lineage>
</organism>
<proteinExistence type="predicted"/>
<dbReference type="AlphaFoldDB" id="A0A0L8G069"/>
<evidence type="ECO:0000313" key="1">
    <source>
        <dbReference type="EMBL" id="KOF70005.1"/>
    </source>
</evidence>
<accession>A0A0L8G069</accession>
<gene>
    <name evidence="1" type="ORF">OCBIM_22003684mg</name>
</gene>
<dbReference type="EMBL" id="KQ425066">
    <property type="protein sequence ID" value="KOF70005.1"/>
    <property type="molecule type" value="Genomic_DNA"/>
</dbReference>
<sequence length="241" mass="27623">KKCEVLMQTVFSLEQMCCVDRECQKCGVTEPVDEVFADANEGSMVSYYQWVTGKDKRVRKQLQECTIAEAKEDLVVLLQLFSRYIYDIKRQFAELKFLKENLKTGVVIIQEDFSENFQLKHQKEETRSTPTAPAVPVVPGSPNGITVHVEQYYAVDCLHQFYIGRALEHVSGCMIKFKFLHRSVDAGINTFNWLRRDDINTCHKYNVIYGPIQLVGTGSFTVVELENIKKASALLIKNHCK</sequence>
<reference evidence="1" key="1">
    <citation type="submission" date="2015-07" db="EMBL/GenBank/DDBJ databases">
        <title>MeaNS - Measles Nucleotide Surveillance Program.</title>
        <authorList>
            <person name="Tran T."/>
            <person name="Druce J."/>
        </authorList>
    </citation>
    <scope>NUCLEOTIDE SEQUENCE</scope>
    <source>
        <strain evidence="1">UCB-OBI-ISO-001</strain>
        <tissue evidence="1">Gonad</tissue>
    </source>
</reference>
<dbReference type="PANTHER" id="PTHR46601">
    <property type="entry name" value="ULP_PROTEASE DOMAIN-CONTAINING PROTEIN"/>
    <property type="match status" value="1"/>
</dbReference>
<dbReference type="PANTHER" id="PTHR46601:SF1">
    <property type="entry name" value="ADF-H DOMAIN-CONTAINING PROTEIN"/>
    <property type="match status" value="1"/>
</dbReference>
<protein>
    <submittedName>
        <fullName evidence="1">Uncharacterized protein</fullName>
    </submittedName>
</protein>
<name>A0A0L8G069_OCTBM</name>
<feature type="non-terminal residue" evidence="1">
    <location>
        <position position="241"/>
    </location>
</feature>
<feature type="non-terminal residue" evidence="1">
    <location>
        <position position="1"/>
    </location>
</feature>